<dbReference type="InterPro" id="IPR007395">
    <property type="entry name" value="Zn_peptidase_2"/>
</dbReference>
<sequence length="232" mass="24927">MPMYYYPMGFNASYLLLVVVSLALGLGTQAYIKSTYRRWSSVRLPDGKTGAEVARAMLAYDDVDGVGILPTHTSGLDDHYDPRDNSLHLSDNNLQGGSVASAAVACHEAGHAVQTAKGYVPGKIRTALVPVVNFASNAWMVVFMIGVFMSLGGLVELAIVLFAFSVLFQLVTLPVEFDASRRAIAYLKAAGYDKITLQGARKVLTAAALTYVAAALVSCLQLLYLLGQNNRD</sequence>
<keyword evidence="1" id="KW-0812">Transmembrane</keyword>
<keyword evidence="1" id="KW-0472">Membrane</keyword>
<reference evidence="2" key="1">
    <citation type="submission" date="2023-05" db="EMBL/GenBank/DDBJ databases">
        <title>[olsenella] sp. nov., isolated from a pig farm feces dump.</title>
        <authorList>
            <person name="Chang Y.-H."/>
        </authorList>
    </citation>
    <scope>NUCLEOTIDE SEQUENCE</scope>
    <source>
        <strain evidence="2">YH-ols2217</strain>
    </source>
</reference>
<evidence type="ECO:0000313" key="3">
    <source>
        <dbReference type="Proteomes" id="UP001431693"/>
    </source>
</evidence>
<organism evidence="2 3">
    <name type="scientific">Kribbibacterium absianum</name>
    <dbReference type="NCBI Taxonomy" id="3044210"/>
    <lineage>
        <taxon>Bacteria</taxon>
        <taxon>Bacillati</taxon>
        <taxon>Actinomycetota</taxon>
        <taxon>Coriobacteriia</taxon>
        <taxon>Coriobacteriales</taxon>
        <taxon>Kribbibacteriaceae</taxon>
        <taxon>Kribbibacterium</taxon>
    </lineage>
</organism>
<keyword evidence="3" id="KW-1185">Reference proteome</keyword>
<feature type="transmembrane region" description="Helical" evidence="1">
    <location>
        <begin position="157"/>
        <end position="175"/>
    </location>
</feature>
<dbReference type="Proteomes" id="UP001431693">
    <property type="component" value="Unassembled WGS sequence"/>
</dbReference>
<protein>
    <submittedName>
        <fullName evidence="2">Zinc metallopeptidase</fullName>
    </submittedName>
</protein>
<dbReference type="EMBL" id="JASJEX010000001">
    <property type="protein sequence ID" value="MDJ1128747.1"/>
    <property type="molecule type" value="Genomic_DNA"/>
</dbReference>
<dbReference type="RefSeq" id="WP_283712387.1">
    <property type="nucleotide sequence ID" value="NZ_JASJEW010000001.1"/>
</dbReference>
<evidence type="ECO:0000313" key="2">
    <source>
        <dbReference type="EMBL" id="MDJ1128747.1"/>
    </source>
</evidence>
<comment type="caution">
    <text evidence="2">The sequence shown here is derived from an EMBL/GenBank/DDBJ whole genome shotgun (WGS) entry which is preliminary data.</text>
</comment>
<accession>A0ABT6ZI70</accession>
<gene>
    <name evidence="2" type="ORF">QJ043_01415</name>
</gene>
<dbReference type="PANTHER" id="PTHR36434:SF1">
    <property type="entry name" value="MEMBRANE PROTEASE YUGP-RELATED"/>
    <property type="match status" value="1"/>
</dbReference>
<evidence type="ECO:0000256" key="1">
    <source>
        <dbReference type="SAM" id="Phobius"/>
    </source>
</evidence>
<dbReference type="Pfam" id="PF04298">
    <property type="entry name" value="Zn_peptidase_2"/>
    <property type="match status" value="1"/>
</dbReference>
<dbReference type="PANTHER" id="PTHR36434">
    <property type="entry name" value="MEMBRANE PROTEASE YUGP-RELATED"/>
    <property type="match status" value="1"/>
</dbReference>
<proteinExistence type="predicted"/>
<keyword evidence="1" id="KW-1133">Transmembrane helix</keyword>
<feature type="transmembrane region" description="Helical" evidence="1">
    <location>
        <begin position="127"/>
        <end position="151"/>
    </location>
</feature>
<feature type="transmembrane region" description="Helical" evidence="1">
    <location>
        <begin position="12"/>
        <end position="32"/>
    </location>
</feature>
<feature type="transmembrane region" description="Helical" evidence="1">
    <location>
        <begin position="203"/>
        <end position="226"/>
    </location>
</feature>
<name>A0ABT6ZI70_9ACTN</name>